<name>A0A1H6ID60_RUMFL</name>
<dbReference type="CDD" id="cd03230">
    <property type="entry name" value="ABC_DR_subfamily_A"/>
    <property type="match status" value="1"/>
</dbReference>
<dbReference type="PANTHER" id="PTHR42939:SF3">
    <property type="entry name" value="ABC TRANSPORTER ATP-BINDING COMPONENT"/>
    <property type="match status" value="1"/>
</dbReference>
<dbReference type="InterPro" id="IPR051782">
    <property type="entry name" value="ABC_Transporter_VariousFunc"/>
</dbReference>
<evidence type="ECO:0000313" key="5">
    <source>
        <dbReference type="EMBL" id="SEH44829.1"/>
    </source>
</evidence>
<dbReference type="PROSITE" id="PS00211">
    <property type="entry name" value="ABC_TRANSPORTER_1"/>
    <property type="match status" value="1"/>
</dbReference>
<protein>
    <submittedName>
        <fullName evidence="5">ABC-2 type transport system ATP-binding protein</fullName>
    </submittedName>
</protein>
<dbReference type="Proteomes" id="UP000183190">
    <property type="component" value="Unassembled WGS sequence"/>
</dbReference>
<dbReference type="Gene3D" id="3.40.50.300">
    <property type="entry name" value="P-loop containing nucleotide triphosphate hydrolases"/>
    <property type="match status" value="1"/>
</dbReference>
<evidence type="ECO:0000313" key="6">
    <source>
        <dbReference type="Proteomes" id="UP000183190"/>
    </source>
</evidence>
<dbReference type="Pfam" id="PF00005">
    <property type="entry name" value="ABC_tran"/>
    <property type="match status" value="1"/>
</dbReference>
<dbReference type="InterPro" id="IPR003593">
    <property type="entry name" value="AAA+_ATPase"/>
</dbReference>
<dbReference type="PROSITE" id="PS50893">
    <property type="entry name" value="ABC_TRANSPORTER_2"/>
    <property type="match status" value="1"/>
</dbReference>
<dbReference type="InterPro" id="IPR027417">
    <property type="entry name" value="P-loop_NTPase"/>
</dbReference>
<dbReference type="EMBL" id="FNWV01000002">
    <property type="protein sequence ID" value="SEH44829.1"/>
    <property type="molecule type" value="Genomic_DNA"/>
</dbReference>
<keyword evidence="1" id="KW-0813">Transport</keyword>
<evidence type="ECO:0000256" key="1">
    <source>
        <dbReference type="ARBA" id="ARBA00022448"/>
    </source>
</evidence>
<accession>A0A1H6ID60</accession>
<evidence type="ECO:0000256" key="3">
    <source>
        <dbReference type="ARBA" id="ARBA00022840"/>
    </source>
</evidence>
<evidence type="ECO:0000256" key="2">
    <source>
        <dbReference type="ARBA" id="ARBA00022741"/>
    </source>
</evidence>
<dbReference type="PANTHER" id="PTHR42939">
    <property type="entry name" value="ABC TRANSPORTER ATP-BINDING PROTEIN ALBC-RELATED"/>
    <property type="match status" value="1"/>
</dbReference>
<organism evidence="5 6">
    <name type="scientific">Ruminococcus flavefaciens</name>
    <dbReference type="NCBI Taxonomy" id="1265"/>
    <lineage>
        <taxon>Bacteria</taxon>
        <taxon>Bacillati</taxon>
        <taxon>Bacillota</taxon>
        <taxon>Clostridia</taxon>
        <taxon>Eubacteriales</taxon>
        <taxon>Oscillospiraceae</taxon>
        <taxon>Ruminococcus</taxon>
    </lineage>
</organism>
<dbReference type="GO" id="GO:0005524">
    <property type="term" value="F:ATP binding"/>
    <property type="evidence" value="ECO:0007669"/>
    <property type="project" value="UniProtKB-KW"/>
</dbReference>
<dbReference type="SUPFAM" id="SSF52540">
    <property type="entry name" value="P-loop containing nucleoside triphosphate hydrolases"/>
    <property type="match status" value="1"/>
</dbReference>
<dbReference type="RefSeq" id="WP_074714489.1">
    <property type="nucleotide sequence ID" value="NZ_FNWV01000002.1"/>
</dbReference>
<gene>
    <name evidence="5" type="ORF">SAMN02910265_00670</name>
</gene>
<dbReference type="AlphaFoldDB" id="A0A1H6ID60"/>
<keyword evidence="3 5" id="KW-0067">ATP-binding</keyword>
<feature type="domain" description="ABC transporter" evidence="4">
    <location>
        <begin position="2"/>
        <end position="233"/>
    </location>
</feature>
<dbReference type="GO" id="GO:0016887">
    <property type="term" value="F:ATP hydrolysis activity"/>
    <property type="evidence" value="ECO:0007669"/>
    <property type="project" value="InterPro"/>
</dbReference>
<dbReference type="InterPro" id="IPR003439">
    <property type="entry name" value="ABC_transporter-like_ATP-bd"/>
</dbReference>
<keyword evidence="2" id="KW-0547">Nucleotide-binding</keyword>
<proteinExistence type="predicted"/>
<dbReference type="OrthoDB" id="9804819at2"/>
<dbReference type="InterPro" id="IPR017871">
    <property type="entry name" value="ABC_transporter-like_CS"/>
</dbReference>
<evidence type="ECO:0000259" key="4">
    <source>
        <dbReference type="PROSITE" id="PS50893"/>
    </source>
</evidence>
<sequence>MNDYENAIEIKGLTKRYDGFTLDNVSFNVPKGSIMGFIGQNGAGKTTTINALLNIVKKDEGEIRLLGYDSVKDEYEAKKRIAAVFDELPFDDRMNALVLDKVLREIFEEWSTDTFFGYLDRFALPRKKKFGKFSKGMKMKLQIASALSHNAKLLIMDEATTGLDPVVRNEILDIFLEYLQNEDHSILMSSHITSDLDKIADSVTFIDKGKLLISGYKDDILESHGILKCTKNDYKDIAPEDIVSARLSDFGAEVMVSDKAACSRKYSGAVIDNASLEDIMLYYVNRSKKEWR</sequence>
<dbReference type="SMART" id="SM00382">
    <property type="entry name" value="AAA"/>
    <property type="match status" value="1"/>
</dbReference>
<reference evidence="5 6" key="1">
    <citation type="submission" date="2016-10" db="EMBL/GenBank/DDBJ databases">
        <authorList>
            <person name="de Groot N.N."/>
        </authorList>
    </citation>
    <scope>NUCLEOTIDE SEQUENCE [LARGE SCALE GENOMIC DNA]</scope>
    <source>
        <strain evidence="5 6">YAD2003</strain>
    </source>
</reference>